<dbReference type="Proteomes" id="UP001307889">
    <property type="component" value="Chromosome 9"/>
</dbReference>
<proteinExistence type="predicted"/>
<protein>
    <submittedName>
        <fullName evidence="1">Uncharacterized protein</fullName>
    </submittedName>
</protein>
<gene>
    <name evidence="1" type="ORF">NTJ_11061</name>
</gene>
<evidence type="ECO:0000313" key="2">
    <source>
        <dbReference type="Proteomes" id="UP001307889"/>
    </source>
</evidence>
<accession>A0ABN7B1E7</accession>
<name>A0ABN7B1E7_9HEMI</name>
<sequence>MYPFQKKKKGKIFRTNFPTGFYRLVNKKGKSSPLYHSNPKAFLIAVADILGQCEPMSVAPTPKRFPTILEFLRLFSFLHSEHSPIP</sequence>
<evidence type="ECO:0000313" key="1">
    <source>
        <dbReference type="EMBL" id="BES98246.1"/>
    </source>
</evidence>
<reference evidence="1 2" key="1">
    <citation type="submission" date="2023-09" db="EMBL/GenBank/DDBJ databases">
        <title>Nesidiocoris tenuis whole genome shotgun sequence.</title>
        <authorList>
            <person name="Shibata T."/>
            <person name="Shimoda M."/>
            <person name="Kobayashi T."/>
            <person name="Uehara T."/>
        </authorList>
    </citation>
    <scope>NUCLEOTIDE SEQUENCE [LARGE SCALE GENOMIC DNA]</scope>
    <source>
        <strain evidence="1 2">Japan</strain>
    </source>
</reference>
<keyword evidence="2" id="KW-1185">Reference proteome</keyword>
<dbReference type="EMBL" id="AP028917">
    <property type="protein sequence ID" value="BES98246.1"/>
    <property type="molecule type" value="Genomic_DNA"/>
</dbReference>
<organism evidence="1 2">
    <name type="scientific">Nesidiocoris tenuis</name>
    <dbReference type="NCBI Taxonomy" id="355587"/>
    <lineage>
        <taxon>Eukaryota</taxon>
        <taxon>Metazoa</taxon>
        <taxon>Ecdysozoa</taxon>
        <taxon>Arthropoda</taxon>
        <taxon>Hexapoda</taxon>
        <taxon>Insecta</taxon>
        <taxon>Pterygota</taxon>
        <taxon>Neoptera</taxon>
        <taxon>Paraneoptera</taxon>
        <taxon>Hemiptera</taxon>
        <taxon>Heteroptera</taxon>
        <taxon>Panheteroptera</taxon>
        <taxon>Cimicomorpha</taxon>
        <taxon>Miridae</taxon>
        <taxon>Dicyphina</taxon>
        <taxon>Nesidiocoris</taxon>
    </lineage>
</organism>